<accession>A0ABD2WE95</accession>
<evidence type="ECO:0000313" key="2">
    <source>
        <dbReference type="Proteomes" id="UP001627154"/>
    </source>
</evidence>
<comment type="caution">
    <text evidence="1">The sequence shown here is derived from an EMBL/GenBank/DDBJ whole genome shotgun (WGS) entry which is preliminary data.</text>
</comment>
<dbReference type="EMBL" id="JBJJXI010000114">
    <property type="protein sequence ID" value="KAL3390919.1"/>
    <property type="molecule type" value="Genomic_DNA"/>
</dbReference>
<sequence>MTDSRMNRSQYFCYFLHIKGDATRFSYYCRMSIDTFNYTQSLKYKFRRSKVLLCTGMFYSDIKHTFGISQSEAGAIFGDVVTEIWYTLGPIYMLQPNMDILFETAIEFQNMWSIPHCVGALDAMVSWRGMRFYLFLLQNPVQ</sequence>
<dbReference type="Proteomes" id="UP001627154">
    <property type="component" value="Unassembled WGS sequence"/>
</dbReference>
<gene>
    <name evidence="1" type="ORF">TKK_014377</name>
</gene>
<organism evidence="1 2">
    <name type="scientific">Trichogramma kaykai</name>
    <dbReference type="NCBI Taxonomy" id="54128"/>
    <lineage>
        <taxon>Eukaryota</taxon>
        <taxon>Metazoa</taxon>
        <taxon>Ecdysozoa</taxon>
        <taxon>Arthropoda</taxon>
        <taxon>Hexapoda</taxon>
        <taxon>Insecta</taxon>
        <taxon>Pterygota</taxon>
        <taxon>Neoptera</taxon>
        <taxon>Endopterygota</taxon>
        <taxon>Hymenoptera</taxon>
        <taxon>Apocrita</taxon>
        <taxon>Proctotrupomorpha</taxon>
        <taxon>Chalcidoidea</taxon>
        <taxon>Trichogrammatidae</taxon>
        <taxon>Trichogramma</taxon>
    </lineage>
</organism>
<evidence type="ECO:0000313" key="1">
    <source>
        <dbReference type="EMBL" id="KAL3390919.1"/>
    </source>
</evidence>
<keyword evidence="2" id="KW-1185">Reference proteome</keyword>
<protein>
    <submittedName>
        <fullName evidence="1">Uncharacterized protein</fullName>
    </submittedName>
</protein>
<dbReference type="AlphaFoldDB" id="A0ABD2WE95"/>
<reference evidence="1 2" key="1">
    <citation type="journal article" date="2024" name="bioRxiv">
        <title>A reference genome for Trichogramma kaykai: A tiny desert-dwelling parasitoid wasp with competing sex-ratio distorters.</title>
        <authorList>
            <person name="Culotta J."/>
            <person name="Lindsey A.R."/>
        </authorList>
    </citation>
    <scope>NUCLEOTIDE SEQUENCE [LARGE SCALE GENOMIC DNA]</scope>
    <source>
        <strain evidence="1 2">KSX58</strain>
    </source>
</reference>
<proteinExistence type="predicted"/>
<name>A0ABD2WE95_9HYME</name>